<gene>
    <name evidence="3" type="ORF">KIH39_22415</name>
</gene>
<feature type="transmembrane region" description="Helical" evidence="2">
    <location>
        <begin position="32"/>
        <end position="50"/>
    </location>
</feature>
<evidence type="ECO:0000313" key="3">
    <source>
        <dbReference type="EMBL" id="QVL31570.1"/>
    </source>
</evidence>
<dbReference type="PANTHER" id="PTHR35038">
    <property type="entry name" value="DISSIMILATORY SULFITE REDUCTASE SIRA"/>
    <property type="match status" value="1"/>
</dbReference>
<dbReference type="Proteomes" id="UP000676194">
    <property type="component" value="Chromosome"/>
</dbReference>
<evidence type="ECO:0000313" key="4">
    <source>
        <dbReference type="Proteomes" id="UP000676194"/>
    </source>
</evidence>
<sequence>MKYSPGRERSDRYSKIRDYFQQPNGVQWWKRTLCVVALLTTVFWIAWGFVKARESNKPILDDFRFSHGPLASPHTTLNSECGACHKKFDSVAEFTSLSAIDIHKRWHSFDCSSCHAGPAEQKTYYAPHLESFVGKNNSGEQCSDCHRDHSGADASLVKIPDGNCLNCHRDLGSMAEFVKHSTPNIAKLAEHPNFRILKERNSHTANNYDRGLKFSHAQHLTPGMPISATQTGLFTLEKLKPSDRERYATADQLKLLQSADSKVLQQAVQLQCVSCHTSEPAPGQLKTDGAYMQPVKFEERCQACHALNTGPIQSRDFPTLKLPAIQLPHRLQRNDLASYLRAKIADVILHDSTSNPKPPINDRLDPRQKEVVQTFEEQVRKIQTTLERMIFDSGEHCAKCHTFQPANSEPRAIAPVNIPAVWLPQGRFNHASHKTMNCVLCHENKQPLFVDGKVDVTERGPVGIADFDSCRVCHSPKHFDEQRKQEVGGVRHDCVYCHRYHNGERGLSATETDRWNRLIPETSKSSAILQGRSETPKP</sequence>
<accession>A0A8E6EUL4</accession>
<dbReference type="InterPro" id="IPR051829">
    <property type="entry name" value="Multiheme_Cytochr_ET"/>
</dbReference>
<dbReference type="Gene3D" id="3.90.10.10">
    <property type="entry name" value="Cytochrome C3"/>
    <property type="match status" value="2"/>
</dbReference>
<name>A0A8E6EUL4_9BACT</name>
<dbReference type="AlphaFoldDB" id="A0A8E6EUL4"/>
<keyword evidence="1" id="KW-0732">Signal</keyword>
<proteinExistence type="predicted"/>
<dbReference type="InterPro" id="IPR036280">
    <property type="entry name" value="Multihaem_cyt_sf"/>
</dbReference>
<dbReference type="SUPFAM" id="SSF48695">
    <property type="entry name" value="Multiheme cytochromes"/>
    <property type="match status" value="3"/>
</dbReference>
<keyword evidence="4" id="KW-1185">Reference proteome</keyword>
<keyword evidence="2" id="KW-0472">Membrane</keyword>
<organism evidence="3 4">
    <name type="scientific">Telmatocola sphagniphila</name>
    <dbReference type="NCBI Taxonomy" id="1123043"/>
    <lineage>
        <taxon>Bacteria</taxon>
        <taxon>Pseudomonadati</taxon>
        <taxon>Planctomycetota</taxon>
        <taxon>Planctomycetia</taxon>
        <taxon>Gemmatales</taxon>
        <taxon>Gemmataceae</taxon>
    </lineage>
</organism>
<evidence type="ECO:0008006" key="5">
    <source>
        <dbReference type="Google" id="ProtNLM"/>
    </source>
</evidence>
<dbReference type="KEGG" id="tsph:KIH39_22415"/>
<dbReference type="RefSeq" id="WP_213495591.1">
    <property type="nucleotide sequence ID" value="NZ_CP074694.1"/>
</dbReference>
<evidence type="ECO:0000256" key="2">
    <source>
        <dbReference type="SAM" id="Phobius"/>
    </source>
</evidence>
<protein>
    <recommendedName>
        <fullName evidence="5">Doubled CXXCH motif domain-containing protein</fullName>
    </recommendedName>
</protein>
<keyword evidence="2" id="KW-1133">Transmembrane helix</keyword>
<keyword evidence="2" id="KW-0812">Transmembrane</keyword>
<reference evidence="3" key="1">
    <citation type="submission" date="2021-05" db="EMBL/GenBank/DDBJ databases">
        <title>Complete genome sequence of the cellulolytic planctomycete Telmatocola sphagniphila SP2T and characterization of the first cellulase from planctomycetes.</title>
        <authorList>
            <person name="Rakitin A.L."/>
            <person name="Beletsky A.V."/>
            <person name="Naumoff D.G."/>
            <person name="Kulichevskaya I.S."/>
            <person name="Mardanov A.V."/>
            <person name="Ravin N.V."/>
            <person name="Dedysh S.N."/>
        </authorList>
    </citation>
    <scope>NUCLEOTIDE SEQUENCE</scope>
    <source>
        <strain evidence="3">SP2T</strain>
    </source>
</reference>
<dbReference type="EMBL" id="CP074694">
    <property type="protein sequence ID" value="QVL31570.1"/>
    <property type="molecule type" value="Genomic_DNA"/>
</dbReference>
<evidence type="ECO:0000256" key="1">
    <source>
        <dbReference type="ARBA" id="ARBA00022729"/>
    </source>
</evidence>